<organism evidence="1 2">
    <name type="scientific">Portunus trituberculatus</name>
    <name type="common">Swimming crab</name>
    <name type="synonym">Neptunus trituberculatus</name>
    <dbReference type="NCBI Taxonomy" id="210409"/>
    <lineage>
        <taxon>Eukaryota</taxon>
        <taxon>Metazoa</taxon>
        <taxon>Ecdysozoa</taxon>
        <taxon>Arthropoda</taxon>
        <taxon>Crustacea</taxon>
        <taxon>Multicrustacea</taxon>
        <taxon>Malacostraca</taxon>
        <taxon>Eumalacostraca</taxon>
        <taxon>Eucarida</taxon>
        <taxon>Decapoda</taxon>
        <taxon>Pleocyemata</taxon>
        <taxon>Brachyura</taxon>
        <taxon>Eubrachyura</taxon>
        <taxon>Portunoidea</taxon>
        <taxon>Portunidae</taxon>
        <taxon>Portuninae</taxon>
        <taxon>Portunus</taxon>
    </lineage>
</organism>
<accession>A0A5B7E750</accession>
<sequence>MWEALFSAVEAFAYMGERFWTVRLPQCVTENAYGINLCAHFFHDECMYQWIILSCHSTDPPGETKYSLKVSRTDMDSAGCVRLVFLESLRPQPAETLIITPPPHHFQCTVVDMFQHDGHTYMTYADRLTGWMELTHFPTGATSQRVKTHQGRYFTQ</sequence>
<protein>
    <submittedName>
        <fullName evidence="1">Uncharacterized protein</fullName>
    </submittedName>
</protein>
<dbReference type="OrthoDB" id="6375380at2759"/>
<gene>
    <name evidence="1" type="ORF">E2C01_023093</name>
</gene>
<proteinExistence type="predicted"/>
<dbReference type="EMBL" id="VSRR010002144">
    <property type="protein sequence ID" value="MPC29842.1"/>
    <property type="molecule type" value="Genomic_DNA"/>
</dbReference>
<dbReference type="AlphaFoldDB" id="A0A5B7E750"/>
<evidence type="ECO:0000313" key="2">
    <source>
        <dbReference type="Proteomes" id="UP000324222"/>
    </source>
</evidence>
<comment type="caution">
    <text evidence="1">The sequence shown here is derived from an EMBL/GenBank/DDBJ whole genome shotgun (WGS) entry which is preliminary data.</text>
</comment>
<reference evidence="1 2" key="1">
    <citation type="submission" date="2019-05" db="EMBL/GenBank/DDBJ databases">
        <title>Another draft genome of Portunus trituberculatus and its Hox gene families provides insights of decapod evolution.</title>
        <authorList>
            <person name="Jeong J.-H."/>
            <person name="Song I."/>
            <person name="Kim S."/>
            <person name="Choi T."/>
            <person name="Kim D."/>
            <person name="Ryu S."/>
            <person name="Kim W."/>
        </authorList>
    </citation>
    <scope>NUCLEOTIDE SEQUENCE [LARGE SCALE GENOMIC DNA]</scope>
    <source>
        <tissue evidence="1">Muscle</tissue>
    </source>
</reference>
<evidence type="ECO:0000313" key="1">
    <source>
        <dbReference type="EMBL" id="MPC29842.1"/>
    </source>
</evidence>
<name>A0A5B7E750_PORTR</name>
<keyword evidence="2" id="KW-1185">Reference proteome</keyword>
<dbReference type="Proteomes" id="UP000324222">
    <property type="component" value="Unassembled WGS sequence"/>
</dbReference>